<gene>
    <name evidence="1" type="ORF">PV328_006781</name>
</gene>
<evidence type="ECO:0000313" key="2">
    <source>
        <dbReference type="Proteomes" id="UP001168990"/>
    </source>
</evidence>
<evidence type="ECO:0008006" key="3">
    <source>
        <dbReference type="Google" id="ProtNLM"/>
    </source>
</evidence>
<dbReference type="InterPro" id="IPR024079">
    <property type="entry name" value="MetalloPept_cat_dom_sf"/>
</dbReference>
<protein>
    <recommendedName>
        <fullName evidence="3">Peptidase M12B domain-containing protein</fullName>
    </recommendedName>
</protein>
<name>A0AA39FQD8_9HYME</name>
<evidence type="ECO:0000313" key="1">
    <source>
        <dbReference type="EMBL" id="KAK0173611.1"/>
    </source>
</evidence>
<dbReference type="Proteomes" id="UP001168990">
    <property type="component" value="Unassembled WGS sequence"/>
</dbReference>
<sequence length="562" mass="65307">MVLQGKLTTVEASAFCLLWESNTLQLLYCKVIPRKRVDEEGNLQAMFMSSCMLTSPTQDEILYGKIRNGEEEIHLTWKKTKQFLANENLPIWIAKNRKENFNEISSTVEHELKRNFIKENIGNFIFYHDEEKSSAIVYHKDTKTIHGIIDTRYIIEDLPINECNLGHQVGGDYVKLRDTNIDFHKDIKPLDLSMPHNEKNKFKNEKCSKFCSSENPNKRQRIYENSDKEQVTTFYPEILLFVPYDVVHNMKDIDSDNYLTMIVWHYIKFFNSIDMIFSKLSTENIKIHINLAGIVIEGERRVFSFMQPVNHPTPNQFLRYFNVELMLKSTSQYINENRDIFPEDSFDFVFISTNNILWSDTKNSKVLGLSGVPNIYAGRKSQLPNQMLLAAAIHKGARCEFITASHEIAHLMTIHHESVRKGYRNHMTQCYAIMTTDGYYCQDCLKWTNQNVKSLEIYSRTNRNRCFLLNSPRSLHPHGTIMRALLPSQQCRCYGYESRFQTDVYCNQNLMCGRAPQQVDTILPLDGTPCAANKVCWNKACQDTSNLLILGLLEEIKNEKLS</sequence>
<dbReference type="GO" id="GO:0008237">
    <property type="term" value="F:metallopeptidase activity"/>
    <property type="evidence" value="ECO:0007669"/>
    <property type="project" value="InterPro"/>
</dbReference>
<reference evidence="1" key="2">
    <citation type="submission" date="2023-03" db="EMBL/GenBank/DDBJ databases">
        <authorList>
            <person name="Inwood S.N."/>
            <person name="Skelly J.G."/>
            <person name="Guhlin J."/>
            <person name="Harrop T.W.R."/>
            <person name="Goldson S.G."/>
            <person name="Dearden P.K."/>
        </authorList>
    </citation>
    <scope>NUCLEOTIDE SEQUENCE</scope>
    <source>
        <strain evidence="1">Irish</strain>
        <tissue evidence="1">Whole body</tissue>
    </source>
</reference>
<keyword evidence="2" id="KW-1185">Reference proteome</keyword>
<reference evidence="1" key="1">
    <citation type="journal article" date="2023" name="bioRxiv">
        <title>Scaffold-level genome assemblies of two parasitoid biocontrol wasps reveal the parthenogenesis mechanism and an associated novel virus.</title>
        <authorList>
            <person name="Inwood S."/>
            <person name="Skelly J."/>
            <person name="Guhlin J."/>
            <person name="Harrop T."/>
            <person name="Goldson S."/>
            <person name="Dearden P."/>
        </authorList>
    </citation>
    <scope>NUCLEOTIDE SEQUENCE</scope>
    <source>
        <strain evidence="1">Irish</strain>
        <tissue evidence="1">Whole body</tissue>
    </source>
</reference>
<dbReference type="EMBL" id="JAQQBS010000002">
    <property type="protein sequence ID" value="KAK0173611.1"/>
    <property type="molecule type" value="Genomic_DNA"/>
</dbReference>
<accession>A0AA39FQD8</accession>
<organism evidence="1 2">
    <name type="scientific">Microctonus aethiopoides</name>
    <dbReference type="NCBI Taxonomy" id="144406"/>
    <lineage>
        <taxon>Eukaryota</taxon>
        <taxon>Metazoa</taxon>
        <taxon>Ecdysozoa</taxon>
        <taxon>Arthropoda</taxon>
        <taxon>Hexapoda</taxon>
        <taxon>Insecta</taxon>
        <taxon>Pterygota</taxon>
        <taxon>Neoptera</taxon>
        <taxon>Endopterygota</taxon>
        <taxon>Hymenoptera</taxon>
        <taxon>Apocrita</taxon>
        <taxon>Ichneumonoidea</taxon>
        <taxon>Braconidae</taxon>
        <taxon>Euphorinae</taxon>
        <taxon>Microctonus</taxon>
    </lineage>
</organism>
<comment type="caution">
    <text evidence="1">The sequence shown here is derived from an EMBL/GenBank/DDBJ whole genome shotgun (WGS) entry which is preliminary data.</text>
</comment>
<dbReference type="SUPFAM" id="SSF55486">
    <property type="entry name" value="Metalloproteases ('zincins'), catalytic domain"/>
    <property type="match status" value="1"/>
</dbReference>
<dbReference type="AlphaFoldDB" id="A0AA39FQD8"/>
<proteinExistence type="predicted"/>
<dbReference type="Gene3D" id="3.40.390.10">
    <property type="entry name" value="Collagenase (Catalytic Domain)"/>
    <property type="match status" value="1"/>
</dbReference>